<evidence type="ECO:0000313" key="2">
    <source>
        <dbReference type="Proteomes" id="UP000187429"/>
    </source>
</evidence>
<reference evidence="2" key="1">
    <citation type="submission" date="2017-01" db="EMBL/GenBank/DDBJ databases">
        <authorList>
            <person name="Wang Y."/>
            <person name="White M."/>
            <person name="Kvist S."/>
            <person name="Moncalvo J.-M."/>
        </authorList>
    </citation>
    <scope>NUCLEOTIDE SEQUENCE [LARGE SCALE GENOMIC DNA]</scope>
    <source>
        <strain evidence="2">ID-206-W2</strain>
    </source>
</reference>
<name>A0A1R1XP24_9FUNG</name>
<proteinExistence type="predicted"/>
<protein>
    <submittedName>
        <fullName evidence="1">Uncharacterized protein</fullName>
    </submittedName>
</protein>
<organism evidence="1 2">
    <name type="scientific">Smittium culicis</name>
    <dbReference type="NCBI Taxonomy" id="133412"/>
    <lineage>
        <taxon>Eukaryota</taxon>
        <taxon>Fungi</taxon>
        <taxon>Fungi incertae sedis</taxon>
        <taxon>Zoopagomycota</taxon>
        <taxon>Kickxellomycotina</taxon>
        <taxon>Harpellomycetes</taxon>
        <taxon>Harpellales</taxon>
        <taxon>Legeriomycetaceae</taxon>
        <taxon>Smittium</taxon>
    </lineage>
</organism>
<dbReference type="Proteomes" id="UP000187429">
    <property type="component" value="Unassembled WGS sequence"/>
</dbReference>
<comment type="caution">
    <text evidence="1">The sequence shown here is derived from an EMBL/GenBank/DDBJ whole genome shotgun (WGS) entry which is preliminary data.</text>
</comment>
<gene>
    <name evidence="1" type="ORF">AYI69_g7850</name>
</gene>
<keyword evidence="2" id="KW-1185">Reference proteome</keyword>
<evidence type="ECO:0000313" key="1">
    <source>
        <dbReference type="EMBL" id="OMJ16394.1"/>
    </source>
</evidence>
<accession>A0A1R1XP24</accession>
<dbReference type="AlphaFoldDB" id="A0A1R1XP24"/>
<feature type="non-terminal residue" evidence="1">
    <location>
        <position position="1"/>
    </location>
</feature>
<sequence>RYYRHGVNKKAYYRPDDVYAYIPESSGCSQQIDCSNRVVNPEHNLQQDHLSLWYPRRGPICNQEEHQGTQLIQLVPGQGSSRNQRLVSQLDPMVQPVLLSTLEPDPTATWYPDLLKLTVQHPIILEASVIVLDPKSGKSPMTDNKRQTDQLKTKDLTAKTCWLIAICGLMRASDIHRIDDIRTIRKDNSVVFVILAPKEKRQGRPIERPCEIKSHTNLMFCPVHAYDV</sequence>
<dbReference type="EMBL" id="LSSM01003915">
    <property type="protein sequence ID" value="OMJ16394.1"/>
    <property type="molecule type" value="Genomic_DNA"/>
</dbReference>